<comment type="caution">
    <text evidence="1">The sequence shown here is derived from an EMBL/GenBank/DDBJ whole genome shotgun (WGS) entry which is preliminary data.</text>
</comment>
<dbReference type="SUPFAM" id="SSF52309">
    <property type="entry name" value="N-(deoxy)ribosyltransferase-like"/>
    <property type="match status" value="1"/>
</dbReference>
<dbReference type="GO" id="GO:0070694">
    <property type="term" value="F:5-hydroxymethyl-dUMP N-hydrolase activity"/>
    <property type="evidence" value="ECO:0007669"/>
    <property type="project" value="TreeGrafter"/>
</dbReference>
<name>A0A0F9MGA9_9ZZZZ</name>
<dbReference type="GO" id="GO:0005634">
    <property type="term" value="C:nucleus"/>
    <property type="evidence" value="ECO:0007669"/>
    <property type="project" value="TreeGrafter"/>
</dbReference>
<dbReference type="GO" id="GO:0009159">
    <property type="term" value="P:deoxyribonucleoside monophosphate catabolic process"/>
    <property type="evidence" value="ECO:0007669"/>
    <property type="project" value="TreeGrafter"/>
</dbReference>
<evidence type="ECO:0000313" key="1">
    <source>
        <dbReference type="EMBL" id="KKN06400.1"/>
    </source>
</evidence>
<dbReference type="InterPro" id="IPR007710">
    <property type="entry name" value="Nucleoside_deoxyribTrfase"/>
</dbReference>
<sequence>MSRPTIYLAGPIMGENYDGAVNWRDQFQVAVGPGITCFSPMRGKKYLVDQSEIADSYEDTAMSCARGITTRDYFDVSRTDAIVANFLGAKKVSIGTVLELGFAHALRKPIILVLDDDNIHSHSMVQHIAGFIVSSLEEAAQITRALLLP</sequence>
<dbReference type="Pfam" id="PF05014">
    <property type="entry name" value="Nuc_deoxyrib_tr"/>
    <property type="match status" value="1"/>
</dbReference>
<dbReference type="PANTHER" id="PTHR15364">
    <property type="entry name" value="2'-DEOXYNUCLEOSIDE 5'-PHOSPHATE N-HYDROLASE 1"/>
    <property type="match status" value="1"/>
</dbReference>
<dbReference type="AlphaFoldDB" id="A0A0F9MGA9"/>
<proteinExistence type="predicted"/>
<dbReference type="PANTHER" id="PTHR15364:SF0">
    <property type="entry name" value="2'-DEOXYNUCLEOSIDE 5'-PHOSPHATE N-HYDROLASE 1"/>
    <property type="match status" value="1"/>
</dbReference>
<dbReference type="Gene3D" id="3.40.50.450">
    <property type="match status" value="1"/>
</dbReference>
<reference evidence="1" key="1">
    <citation type="journal article" date="2015" name="Nature">
        <title>Complex archaea that bridge the gap between prokaryotes and eukaryotes.</title>
        <authorList>
            <person name="Spang A."/>
            <person name="Saw J.H."/>
            <person name="Jorgensen S.L."/>
            <person name="Zaremba-Niedzwiedzka K."/>
            <person name="Martijn J."/>
            <person name="Lind A.E."/>
            <person name="van Eijk R."/>
            <person name="Schleper C."/>
            <person name="Guy L."/>
            <person name="Ettema T.J."/>
        </authorList>
    </citation>
    <scope>NUCLEOTIDE SEQUENCE</scope>
</reference>
<protein>
    <recommendedName>
        <fullName evidence="2">Nucleoside 2-deoxyribosyltransferase</fullName>
    </recommendedName>
</protein>
<organism evidence="1">
    <name type="scientific">marine sediment metagenome</name>
    <dbReference type="NCBI Taxonomy" id="412755"/>
    <lineage>
        <taxon>unclassified sequences</taxon>
        <taxon>metagenomes</taxon>
        <taxon>ecological metagenomes</taxon>
    </lineage>
</organism>
<gene>
    <name evidence="1" type="ORF">LCGC14_1077610</name>
</gene>
<dbReference type="InterPro" id="IPR051239">
    <property type="entry name" value="2'-dNMP_N-hydrolase"/>
</dbReference>
<accession>A0A0F9MGA9</accession>
<evidence type="ECO:0008006" key="2">
    <source>
        <dbReference type="Google" id="ProtNLM"/>
    </source>
</evidence>
<dbReference type="EMBL" id="LAZR01004696">
    <property type="protein sequence ID" value="KKN06400.1"/>
    <property type="molecule type" value="Genomic_DNA"/>
</dbReference>